<evidence type="ECO:0000259" key="1">
    <source>
        <dbReference type="Pfam" id="PF00668"/>
    </source>
</evidence>
<gene>
    <name evidence="2" type="ORF">KEH51_17240</name>
</gene>
<dbReference type="GO" id="GO:0008610">
    <property type="term" value="P:lipid biosynthetic process"/>
    <property type="evidence" value="ECO:0007669"/>
    <property type="project" value="UniProtKB-ARBA"/>
</dbReference>
<reference evidence="2" key="1">
    <citation type="submission" date="2021-04" db="EMBL/GenBank/DDBJ databases">
        <title>Whole genome sequencing of Enterococci isolates from hospitalized patients.</title>
        <authorList>
            <person name="Ogoti B.M."/>
            <person name="Onyambu F.G."/>
        </authorList>
    </citation>
    <scope>NUCLEOTIDE SEQUENCE</scope>
    <source>
        <strain evidence="2">242</strain>
    </source>
</reference>
<dbReference type="EMBL" id="JAGTPW010000031">
    <property type="protein sequence ID" value="MBR8645304.1"/>
    <property type="molecule type" value="Genomic_DNA"/>
</dbReference>
<dbReference type="Gene3D" id="3.30.559.10">
    <property type="entry name" value="Chloramphenicol acetyltransferase-like domain"/>
    <property type="match status" value="1"/>
</dbReference>
<evidence type="ECO:0000313" key="3">
    <source>
        <dbReference type="Proteomes" id="UP000680045"/>
    </source>
</evidence>
<dbReference type="InterPro" id="IPR023213">
    <property type="entry name" value="CAT-like_dom_sf"/>
</dbReference>
<dbReference type="Gene3D" id="3.30.559.30">
    <property type="entry name" value="Nonribosomal peptide synthetase, condensation domain"/>
    <property type="match status" value="1"/>
</dbReference>
<dbReference type="PANTHER" id="PTHR45398">
    <property type="match status" value="1"/>
</dbReference>
<proteinExistence type="predicted"/>
<dbReference type="PANTHER" id="PTHR45398:SF1">
    <property type="entry name" value="ENZYME, PUTATIVE (JCVI)-RELATED"/>
    <property type="match status" value="1"/>
</dbReference>
<protein>
    <recommendedName>
        <fullName evidence="1">Condensation domain-containing protein</fullName>
    </recommendedName>
</protein>
<dbReference type="Proteomes" id="UP000680045">
    <property type="component" value="Unassembled WGS sequence"/>
</dbReference>
<organism evidence="2 3">
    <name type="scientific">Peribacillus frigoritolerans</name>
    <dbReference type="NCBI Taxonomy" id="450367"/>
    <lineage>
        <taxon>Bacteria</taxon>
        <taxon>Bacillati</taxon>
        <taxon>Bacillota</taxon>
        <taxon>Bacilli</taxon>
        <taxon>Bacillales</taxon>
        <taxon>Bacillaceae</taxon>
        <taxon>Peribacillus</taxon>
    </lineage>
</organism>
<dbReference type="Pfam" id="PF00668">
    <property type="entry name" value="Condensation"/>
    <property type="match status" value="1"/>
</dbReference>
<accession>A0A941FM50</accession>
<dbReference type="GO" id="GO:0003824">
    <property type="term" value="F:catalytic activity"/>
    <property type="evidence" value="ECO:0007669"/>
    <property type="project" value="InterPro"/>
</dbReference>
<dbReference type="InterPro" id="IPR001242">
    <property type="entry name" value="Condensation_dom"/>
</dbReference>
<name>A0A941FM50_9BACI</name>
<dbReference type="AlphaFoldDB" id="A0A941FM50"/>
<evidence type="ECO:0000313" key="2">
    <source>
        <dbReference type="EMBL" id="MBR8645304.1"/>
    </source>
</evidence>
<sequence>MHHLLIDAVSWRILLEDFNTLHDHALNNQTGRLAHKTSSFKDWSNFLKKYNESLMDPKTLRYWEQKTKSEITDFKIAEDFIAKEERTMEKSFSEEETEFLIQELSRQSKATVEEVLLSLIAKGLKQSFEVKNFWLEVEGHGREMVDETIDVTRTVGWFTAMYPILLHSDGTFDDTLKNTKNAIREIPNKGFDYGVIKYLRPGFIQSRISTLLLIT</sequence>
<dbReference type="SUPFAM" id="SSF52777">
    <property type="entry name" value="CoA-dependent acyltransferases"/>
    <property type="match status" value="2"/>
</dbReference>
<feature type="domain" description="Condensation" evidence="1">
    <location>
        <begin position="1"/>
        <end position="198"/>
    </location>
</feature>
<comment type="caution">
    <text evidence="2">The sequence shown here is derived from an EMBL/GenBank/DDBJ whole genome shotgun (WGS) entry which is preliminary data.</text>
</comment>